<evidence type="ECO:0000256" key="4">
    <source>
        <dbReference type="PIRSR" id="PIRSR602081-1"/>
    </source>
</evidence>
<dbReference type="Proteomes" id="UP000012283">
    <property type="component" value="Unassembled WGS sequence"/>
</dbReference>
<evidence type="ECO:0000256" key="5">
    <source>
        <dbReference type="RuleBase" id="RU004182"/>
    </source>
</evidence>
<evidence type="ECO:0000313" key="8">
    <source>
        <dbReference type="Proteomes" id="UP000012283"/>
    </source>
</evidence>
<feature type="binding site" evidence="4">
    <location>
        <begin position="225"/>
        <end position="229"/>
    </location>
    <ligand>
        <name>FAD</name>
        <dbReference type="ChEBI" id="CHEBI:57692"/>
    </ligand>
</feature>
<keyword evidence="7" id="KW-0456">Lyase</keyword>
<dbReference type="Gene3D" id="3.40.50.620">
    <property type="entry name" value="HUPs"/>
    <property type="match status" value="1"/>
</dbReference>
<feature type="binding site" evidence="4">
    <location>
        <position position="213"/>
    </location>
    <ligand>
        <name>FAD</name>
        <dbReference type="ChEBI" id="CHEBI:57692"/>
    </ligand>
</feature>
<dbReference type="GO" id="GO:0003904">
    <property type="term" value="F:deoxyribodipyrimidine photo-lyase activity"/>
    <property type="evidence" value="ECO:0007669"/>
    <property type="project" value="TreeGrafter"/>
</dbReference>
<dbReference type="GO" id="GO:0006950">
    <property type="term" value="P:response to stress"/>
    <property type="evidence" value="ECO:0007669"/>
    <property type="project" value="UniProtKB-ARBA"/>
</dbReference>
<dbReference type="GO" id="GO:0071949">
    <property type="term" value="F:FAD binding"/>
    <property type="evidence" value="ECO:0007669"/>
    <property type="project" value="TreeGrafter"/>
</dbReference>
<reference evidence="7 8" key="1">
    <citation type="submission" date="2013-03" db="EMBL/GenBank/DDBJ databases">
        <title>Draft genome sequence of Gracibacillus halophilus YIM-C55.5, a moderately halophilic and thermophilic organism from the Xiaochaidamu salt lake.</title>
        <authorList>
            <person name="Sugumar T."/>
            <person name="Polireddy D.R."/>
            <person name="Antony A."/>
            <person name="Madhava Y.R."/>
            <person name="Sivakumar N."/>
        </authorList>
    </citation>
    <scope>NUCLEOTIDE SEQUENCE [LARGE SCALE GENOMIC DNA]</scope>
    <source>
        <strain evidence="7 8">YIM-C55.5</strain>
    </source>
</reference>
<evidence type="ECO:0000256" key="3">
    <source>
        <dbReference type="ARBA" id="ARBA00022991"/>
    </source>
</evidence>
<dbReference type="OrthoDB" id="9772484at2"/>
<dbReference type="InterPro" id="IPR005101">
    <property type="entry name" value="Cryptochr/Photolyase_FAD-bd"/>
</dbReference>
<dbReference type="PROSITE" id="PS51645">
    <property type="entry name" value="PHR_CRY_ALPHA_BETA"/>
    <property type="match status" value="1"/>
</dbReference>
<sequence>MPTIIVWFQNDLRLLDHPALYHAAQDGEVLPVFILSSEYQSLPPHRLWWLQQSLRTLQKQIKAIGGRLIIKEGTTPETLYELAHTIQAQAIYYHVRYEPDAQTQQDELHHLFSQSRITLRGFEANLLFPPTSIRNKKNEPFKIFTPFWKALRSIPVPKPLPKPDSIQWSNETITNDMPKINTDDIDLHKYWTPGEPMAIKQWQNFLHHGLSDYLTYRTMPAIDVTSKLSPHLAWGEISPRFLWHDAQETVEASGNINHDSVEAFLRQLAWRDFAYHQLVEYPHITTQPLQSKYQAFPYQKIQPQLFTDWKQGKTGYPLVDAGMRQLAETGWMHNRVRMVAGSFLVKHLLFHWLEGVYWFQENSIDHDIALNTLGWQWVAGTGFDATPYFRIFNPIRQAERFDPDATYIKKWVPELSQLPAKYTYAPQQAPDDVLQQANITLGDDYPYPMVDHKEARERALTAYQFMKDESLS</sequence>
<dbReference type="PANTHER" id="PTHR11455">
    <property type="entry name" value="CRYPTOCHROME"/>
    <property type="match status" value="1"/>
</dbReference>
<evidence type="ECO:0000256" key="1">
    <source>
        <dbReference type="ARBA" id="ARBA00022630"/>
    </source>
</evidence>
<dbReference type="SUPFAM" id="SSF52425">
    <property type="entry name" value="Cryptochrome/photolyase, N-terminal domain"/>
    <property type="match status" value="1"/>
</dbReference>
<organism evidence="7 8">
    <name type="scientific">Gracilibacillus halophilus YIM-C55.5</name>
    <dbReference type="NCBI Taxonomy" id="1308866"/>
    <lineage>
        <taxon>Bacteria</taxon>
        <taxon>Bacillati</taxon>
        <taxon>Bacillota</taxon>
        <taxon>Bacilli</taxon>
        <taxon>Bacillales</taxon>
        <taxon>Bacillaceae</taxon>
        <taxon>Gracilibacillus</taxon>
    </lineage>
</organism>
<evidence type="ECO:0000256" key="2">
    <source>
        <dbReference type="ARBA" id="ARBA00022827"/>
    </source>
</evidence>
<dbReference type="GO" id="GO:0006139">
    <property type="term" value="P:nucleobase-containing compound metabolic process"/>
    <property type="evidence" value="ECO:0007669"/>
    <property type="project" value="UniProtKB-ARBA"/>
</dbReference>
<dbReference type="Pfam" id="PF00875">
    <property type="entry name" value="DNA_photolyase"/>
    <property type="match status" value="1"/>
</dbReference>
<dbReference type="GO" id="GO:0003677">
    <property type="term" value="F:DNA binding"/>
    <property type="evidence" value="ECO:0007669"/>
    <property type="project" value="TreeGrafter"/>
</dbReference>
<dbReference type="InterPro" id="IPR002081">
    <property type="entry name" value="Cryptochrome/DNA_photolyase_1"/>
</dbReference>
<dbReference type="PROSITE" id="PS00394">
    <property type="entry name" value="DNA_PHOTOLYASES_1_1"/>
    <property type="match status" value="1"/>
</dbReference>
<dbReference type="PRINTS" id="PR00147">
    <property type="entry name" value="DNAPHOTLYASE"/>
</dbReference>
<dbReference type="InterPro" id="IPR036134">
    <property type="entry name" value="Crypto/Photolyase_FAD-like_sf"/>
</dbReference>
<dbReference type="Pfam" id="PF03441">
    <property type="entry name" value="FAD_binding_7"/>
    <property type="match status" value="1"/>
</dbReference>
<dbReference type="InterPro" id="IPR018394">
    <property type="entry name" value="DNA_photolyase_1_CS_C"/>
</dbReference>
<accession>N4WV01</accession>
<keyword evidence="3 5" id="KW-0157">Chromophore</keyword>
<dbReference type="PANTHER" id="PTHR11455:SF9">
    <property type="entry name" value="CRYPTOCHROME CIRCADIAN CLOCK 5 ISOFORM X1"/>
    <property type="match status" value="1"/>
</dbReference>
<dbReference type="InterPro" id="IPR014729">
    <property type="entry name" value="Rossmann-like_a/b/a_fold"/>
</dbReference>
<name>N4WV01_9BACI</name>
<comment type="similarity">
    <text evidence="5">Belongs to the DNA photolyase family.</text>
</comment>
<dbReference type="RefSeq" id="WP_003463417.1">
    <property type="nucleotide sequence ID" value="NZ_APML01000005.1"/>
</dbReference>
<feature type="binding site" evidence="4">
    <location>
        <position position="264"/>
    </location>
    <ligand>
        <name>FAD</name>
        <dbReference type="ChEBI" id="CHEBI:57692"/>
    </ligand>
</feature>
<comment type="cofactor">
    <cofactor evidence="4">
        <name>FAD</name>
        <dbReference type="ChEBI" id="CHEBI:57692"/>
    </cofactor>
    <text evidence="4">Binds 1 FAD per subunit.</text>
</comment>
<dbReference type="Gene3D" id="1.25.40.80">
    <property type="match status" value="1"/>
</dbReference>
<protein>
    <submittedName>
        <fullName evidence="7">Deoxyribodipyrimidine photolyase</fullName>
    </submittedName>
</protein>
<feature type="binding site" evidence="4">
    <location>
        <begin position="365"/>
        <end position="367"/>
    </location>
    <ligand>
        <name>FAD</name>
        <dbReference type="ChEBI" id="CHEBI:57692"/>
    </ligand>
</feature>
<dbReference type="GO" id="GO:0009416">
    <property type="term" value="P:response to light stimulus"/>
    <property type="evidence" value="ECO:0007669"/>
    <property type="project" value="TreeGrafter"/>
</dbReference>
<gene>
    <name evidence="7" type="ORF">J416_01734</name>
</gene>
<dbReference type="eggNOG" id="COG0415">
    <property type="taxonomic scope" value="Bacteria"/>
</dbReference>
<dbReference type="SUPFAM" id="SSF48173">
    <property type="entry name" value="Cryptochrome/photolyase FAD-binding domain"/>
    <property type="match status" value="1"/>
</dbReference>
<evidence type="ECO:0000259" key="6">
    <source>
        <dbReference type="PROSITE" id="PS51645"/>
    </source>
</evidence>
<dbReference type="InterPro" id="IPR036155">
    <property type="entry name" value="Crypto/Photolyase_N_sf"/>
</dbReference>
<dbReference type="Gene3D" id="1.10.579.10">
    <property type="entry name" value="DNA Cyclobutane Dipyrimidine Photolyase, subunit A, domain 3"/>
    <property type="match status" value="1"/>
</dbReference>
<dbReference type="AlphaFoldDB" id="N4WV01"/>
<dbReference type="EMBL" id="APML01000005">
    <property type="protein sequence ID" value="ENH98175.1"/>
    <property type="molecule type" value="Genomic_DNA"/>
</dbReference>
<dbReference type="PATRIC" id="fig|1308866.3.peg.353"/>
<comment type="caution">
    <text evidence="7">The sequence shown here is derived from an EMBL/GenBank/DDBJ whole genome shotgun (WGS) entry which is preliminary data.</text>
</comment>
<dbReference type="STRING" id="1308866.J416_01734"/>
<evidence type="ECO:0000313" key="7">
    <source>
        <dbReference type="EMBL" id="ENH98175.1"/>
    </source>
</evidence>
<keyword evidence="1 4" id="KW-0285">Flavoprotein</keyword>
<keyword evidence="2 4" id="KW-0274">FAD</keyword>
<feature type="domain" description="Photolyase/cryptochrome alpha/beta" evidence="6">
    <location>
        <begin position="2"/>
        <end position="127"/>
    </location>
</feature>
<keyword evidence="8" id="KW-1185">Reference proteome</keyword>
<proteinExistence type="inferred from homology"/>
<dbReference type="InterPro" id="IPR006050">
    <property type="entry name" value="DNA_photolyase_N"/>
</dbReference>